<comment type="caution">
    <text evidence="2">The sequence shown here is derived from an EMBL/GenBank/DDBJ whole genome shotgun (WGS) entry which is preliminary data.</text>
</comment>
<evidence type="ECO:0000256" key="1">
    <source>
        <dbReference type="SAM" id="MobiDB-lite"/>
    </source>
</evidence>
<evidence type="ECO:0000313" key="2">
    <source>
        <dbReference type="EMBL" id="GIY25604.1"/>
    </source>
</evidence>
<sequence>MHQQKIRNKGLPPPKVAESLKKNKGQRRKCLPKQEKPQIEAQDKPVHVPGKKLNFKKKKQLSSIGNVALFSPRSNANVSSRRNRRIVWKKRTASKNSGGQSLKGNIWEEVIIPVKCKVNDEENAYSHHPSDCLQTSSLHFLLTLRT</sequence>
<proteinExistence type="predicted"/>
<name>A0AAV4RWX1_9ARAC</name>
<feature type="compositionally biased region" description="Basic residues" evidence="1">
    <location>
        <begin position="22"/>
        <end position="31"/>
    </location>
</feature>
<protein>
    <submittedName>
        <fullName evidence="2">Uncharacterized protein</fullName>
    </submittedName>
</protein>
<dbReference type="Proteomes" id="UP001054837">
    <property type="component" value="Unassembled WGS sequence"/>
</dbReference>
<keyword evidence="3" id="KW-1185">Reference proteome</keyword>
<feature type="region of interest" description="Disordered" evidence="1">
    <location>
        <begin position="1"/>
        <end position="54"/>
    </location>
</feature>
<accession>A0AAV4RWX1</accession>
<gene>
    <name evidence="2" type="primary">AVEN_230958_1</name>
    <name evidence="2" type="ORF">CDAR_263071</name>
</gene>
<evidence type="ECO:0000313" key="3">
    <source>
        <dbReference type="Proteomes" id="UP001054837"/>
    </source>
</evidence>
<dbReference type="EMBL" id="BPLQ01006841">
    <property type="protein sequence ID" value="GIY25604.1"/>
    <property type="molecule type" value="Genomic_DNA"/>
</dbReference>
<organism evidence="2 3">
    <name type="scientific">Caerostris darwini</name>
    <dbReference type="NCBI Taxonomy" id="1538125"/>
    <lineage>
        <taxon>Eukaryota</taxon>
        <taxon>Metazoa</taxon>
        <taxon>Ecdysozoa</taxon>
        <taxon>Arthropoda</taxon>
        <taxon>Chelicerata</taxon>
        <taxon>Arachnida</taxon>
        <taxon>Araneae</taxon>
        <taxon>Araneomorphae</taxon>
        <taxon>Entelegynae</taxon>
        <taxon>Araneoidea</taxon>
        <taxon>Araneidae</taxon>
        <taxon>Caerostris</taxon>
    </lineage>
</organism>
<feature type="compositionally biased region" description="Basic and acidic residues" evidence="1">
    <location>
        <begin position="32"/>
        <end position="46"/>
    </location>
</feature>
<reference evidence="2 3" key="1">
    <citation type="submission" date="2021-06" db="EMBL/GenBank/DDBJ databases">
        <title>Caerostris darwini draft genome.</title>
        <authorList>
            <person name="Kono N."/>
            <person name="Arakawa K."/>
        </authorList>
    </citation>
    <scope>NUCLEOTIDE SEQUENCE [LARGE SCALE GENOMIC DNA]</scope>
</reference>
<dbReference type="AlphaFoldDB" id="A0AAV4RWX1"/>